<proteinExistence type="predicted"/>
<dbReference type="SUPFAM" id="SSF47616">
    <property type="entry name" value="GST C-terminal domain-like"/>
    <property type="match status" value="1"/>
</dbReference>
<evidence type="ECO:0000313" key="4">
    <source>
        <dbReference type="Proteomes" id="UP000247763"/>
    </source>
</evidence>
<dbReference type="InterPro" id="IPR040079">
    <property type="entry name" value="Glutathione_S-Trfase"/>
</dbReference>
<dbReference type="PANTHER" id="PTHR44051">
    <property type="entry name" value="GLUTATHIONE S-TRANSFERASE-RELATED"/>
    <property type="match status" value="1"/>
</dbReference>
<name>A0A2Z3HR48_9CAUL</name>
<dbReference type="Gene3D" id="3.40.30.10">
    <property type="entry name" value="Glutaredoxin"/>
    <property type="match status" value="1"/>
</dbReference>
<keyword evidence="4" id="KW-1185">Reference proteome</keyword>
<evidence type="ECO:0000259" key="2">
    <source>
        <dbReference type="PROSITE" id="PS50405"/>
    </source>
</evidence>
<dbReference type="OrthoDB" id="9810080at2"/>
<feature type="domain" description="GST C-terminal" evidence="2">
    <location>
        <begin position="84"/>
        <end position="207"/>
    </location>
</feature>
<dbReference type="PANTHER" id="PTHR44051:SF21">
    <property type="entry name" value="GLUTATHIONE S-TRANSFERASE FAMILY PROTEIN"/>
    <property type="match status" value="1"/>
</dbReference>
<dbReference type="InterPro" id="IPR010987">
    <property type="entry name" value="Glutathione-S-Trfase_C-like"/>
</dbReference>
<keyword evidence="3" id="KW-0808">Transferase</keyword>
<feature type="domain" description="GST N-terminal" evidence="1">
    <location>
        <begin position="1"/>
        <end position="78"/>
    </location>
</feature>
<dbReference type="Proteomes" id="UP000247763">
    <property type="component" value="Chromosome"/>
</dbReference>
<protein>
    <submittedName>
        <fullName evidence="3">Glutathione S-transferase</fullName>
    </submittedName>
</protein>
<dbReference type="GO" id="GO:0016740">
    <property type="term" value="F:transferase activity"/>
    <property type="evidence" value="ECO:0007669"/>
    <property type="project" value="UniProtKB-KW"/>
</dbReference>
<dbReference type="PROSITE" id="PS50404">
    <property type="entry name" value="GST_NTER"/>
    <property type="match status" value="1"/>
</dbReference>
<dbReference type="InterPro" id="IPR004045">
    <property type="entry name" value="Glutathione_S-Trfase_N"/>
</dbReference>
<organism evidence="3 4">
    <name type="scientific">Phenylobacterium parvum</name>
    <dbReference type="NCBI Taxonomy" id="2201350"/>
    <lineage>
        <taxon>Bacteria</taxon>
        <taxon>Pseudomonadati</taxon>
        <taxon>Pseudomonadota</taxon>
        <taxon>Alphaproteobacteria</taxon>
        <taxon>Caulobacterales</taxon>
        <taxon>Caulobacteraceae</taxon>
        <taxon>Phenylobacterium</taxon>
    </lineage>
</organism>
<evidence type="ECO:0000313" key="3">
    <source>
        <dbReference type="EMBL" id="AWM78287.1"/>
    </source>
</evidence>
<evidence type="ECO:0000259" key="1">
    <source>
        <dbReference type="PROSITE" id="PS50404"/>
    </source>
</evidence>
<sequence length="207" mass="23891">MKLYHCADARSLRPLWALEELGADYELVNMAFPPRATYPGYLNINPLGTVPTFVDGEVTLTESTGICHYLGEKLAPTDLRVDPSEPAYGEYLNWMYRSDATLTFPQTIVLRYTRLEPKERRLPQAAEDYTVWYLSRLRSVEAALEDREFLCAGRFTMADIAVHYALFLGETLGLAERYKPRSRDYLERLKERPAFLRAREKQALRAD</sequence>
<reference evidence="4" key="1">
    <citation type="submission" date="2018-05" db="EMBL/GenBank/DDBJ databases">
        <title>Genome sequencing of Phenylobacterium sp. HYN0004.</title>
        <authorList>
            <person name="Yi H."/>
            <person name="Baek C."/>
        </authorList>
    </citation>
    <scope>NUCLEOTIDE SEQUENCE [LARGE SCALE GENOMIC DNA]</scope>
    <source>
        <strain evidence="4">HYN0004</strain>
    </source>
</reference>
<dbReference type="InterPro" id="IPR036282">
    <property type="entry name" value="Glutathione-S-Trfase_C_sf"/>
</dbReference>
<dbReference type="Gene3D" id="1.20.1050.10">
    <property type="match status" value="1"/>
</dbReference>
<dbReference type="AlphaFoldDB" id="A0A2Z3HR48"/>
<dbReference type="InterPro" id="IPR036249">
    <property type="entry name" value="Thioredoxin-like_sf"/>
</dbReference>
<dbReference type="PROSITE" id="PS50405">
    <property type="entry name" value="GST_CTER"/>
    <property type="match status" value="1"/>
</dbReference>
<accession>A0A2Z3HR48</accession>
<dbReference type="RefSeq" id="WP_110450853.1">
    <property type="nucleotide sequence ID" value="NZ_CP029479.1"/>
</dbReference>
<dbReference type="CDD" id="cd03046">
    <property type="entry name" value="GST_N_GTT1_like"/>
    <property type="match status" value="1"/>
</dbReference>
<dbReference type="Pfam" id="PF02798">
    <property type="entry name" value="GST_N"/>
    <property type="match status" value="1"/>
</dbReference>
<dbReference type="SUPFAM" id="SSF52833">
    <property type="entry name" value="Thioredoxin-like"/>
    <property type="match status" value="1"/>
</dbReference>
<dbReference type="SFLD" id="SFLDG00358">
    <property type="entry name" value="Main_(cytGST)"/>
    <property type="match status" value="1"/>
</dbReference>
<dbReference type="SFLD" id="SFLDS00019">
    <property type="entry name" value="Glutathione_Transferase_(cytos"/>
    <property type="match status" value="1"/>
</dbReference>
<dbReference type="SFLD" id="SFLDG01150">
    <property type="entry name" value="Main.1:_Beta-like"/>
    <property type="match status" value="1"/>
</dbReference>
<gene>
    <name evidence="3" type="ORF">HYN04_11300</name>
</gene>
<dbReference type="KEGG" id="phb:HYN04_11300"/>
<dbReference type="EMBL" id="CP029479">
    <property type="protein sequence ID" value="AWM78287.1"/>
    <property type="molecule type" value="Genomic_DNA"/>
</dbReference>